<dbReference type="SUPFAM" id="SSF117289">
    <property type="entry name" value="Nucleoporin domain"/>
    <property type="match status" value="1"/>
</dbReference>
<dbReference type="Pfam" id="PF00400">
    <property type="entry name" value="WD40"/>
    <property type="match status" value="4"/>
</dbReference>
<dbReference type="PANTHER" id="PTHR19879">
    <property type="entry name" value="TRANSCRIPTION INITIATION FACTOR TFIID"/>
    <property type="match status" value="1"/>
</dbReference>
<dbReference type="InterPro" id="IPR011044">
    <property type="entry name" value="Quino_amine_DH_bsu"/>
</dbReference>
<dbReference type="PANTHER" id="PTHR19879:SF9">
    <property type="entry name" value="TRANSCRIPTION INITIATION FACTOR TFIID SUBUNIT 5"/>
    <property type="match status" value="1"/>
</dbReference>
<comment type="caution">
    <text evidence="4">The sequence shown here is derived from an EMBL/GenBank/DDBJ whole genome shotgun (WGS) entry which is preliminary data.</text>
</comment>
<feature type="repeat" description="WD" evidence="1">
    <location>
        <begin position="1259"/>
        <end position="1300"/>
    </location>
</feature>
<dbReference type="Proteomes" id="UP000598146">
    <property type="component" value="Unassembled WGS sequence"/>
</dbReference>
<keyword evidence="2" id="KW-0472">Membrane</keyword>
<gene>
    <name evidence="4" type="ORF">I4J89_02725</name>
</gene>
<dbReference type="PROSITE" id="PS50082">
    <property type="entry name" value="WD_REPEATS_2"/>
    <property type="match status" value="4"/>
</dbReference>
<feature type="transmembrane region" description="Helical" evidence="2">
    <location>
        <begin position="38"/>
        <end position="59"/>
    </location>
</feature>
<evidence type="ECO:0000256" key="1">
    <source>
        <dbReference type="PROSITE-ProRule" id="PRU00221"/>
    </source>
</evidence>
<evidence type="ECO:0000256" key="2">
    <source>
        <dbReference type="SAM" id="Phobius"/>
    </source>
</evidence>
<dbReference type="Pfam" id="PF20703">
    <property type="entry name" value="nSTAND1"/>
    <property type="match status" value="1"/>
</dbReference>
<dbReference type="RefSeq" id="WP_196412170.1">
    <property type="nucleotide sequence ID" value="NZ_JADQTO010000001.1"/>
</dbReference>
<dbReference type="InterPro" id="IPR036322">
    <property type="entry name" value="WD40_repeat_dom_sf"/>
</dbReference>
<dbReference type="SUPFAM" id="SSF50969">
    <property type="entry name" value="YVTN repeat-like/Quinoprotein amine dehydrogenase"/>
    <property type="match status" value="1"/>
</dbReference>
<dbReference type="Gene3D" id="2.130.10.10">
    <property type="entry name" value="YVTN repeat-like/Quinoprotein amine dehydrogenase"/>
    <property type="match status" value="4"/>
</dbReference>
<keyword evidence="2" id="KW-1133">Transmembrane helix</keyword>
<evidence type="ECO:0000259" key="3">
    <source>
        <dbReference type="Pfam" id="PF20703"/>
    </source>
</evidence>
<dbReference type="EMBL" id="JADQTO010000001">
    <property type="protein sequence ID" value="MBG0560382.1"/>
    <property type="molecule type" value="Genomic_DNA"/>
</dbReference>
<sequence>MREPDTSPAAERARAGVRAWVRDAGRRTRTRVRSAGPYAIFAFLTASVVAPIAGAGLGAPAEFSSALDQLGGVGSNFLSDTLAGAARKLRESQPDATEEQWREAIAADLLPRLAAADEQGRALHEEISRVLREVDAVGTAISEAAITDEELRHILEAAFQELGTDVGELHWMLADVRQSVDGLRQQLATQSRSLHQQLAEVRRHLIALAREQLPPGDLMPADVPPGAVPPYPGLASFQPEDAPWFRGREQQVAELLGRLAEQAVGGPPLVITGVSGAGKSSLVRAGLLPGIAGGTLGTEAAAWPWVLTTPGVRPLADLEQRLRSVAEVDGGGRRRLTELAAKATAEGRRPVIVVDQFEELFTQCPDPAERLAYAAALTDLAPALVVIAVRSDFYPACAELPPLAKVLAAGHVVLGPLDAEAIRRAVVEPAEQTGLSVEPGLPDLLLRDLDAGGRDGYEPGALPLLAHALRATWDRREGARLTVEAYRATGGIRHAVAETAERIYLELPDEDRDRLRQALLALVTVTASGTVVRRRGERAATDSRVLRRLVKARLVTVGAETVEISHEALLTSWPRLAGWLAEAREDLLLRQQVTEAARDWERSGRDPDLLPRGSRLLAARERVPGGDGVPPVVGEYLAAGWAAAEHEEETRRRSTRRLRRLAAGLAVALLLAVGGGVFALDQREDAEANRRAAVSRQLAAEALGVLEDDESTAVRKALDAWQAGQTVEARGALLSAQQARFAGRLGTGPGGWSAAVSPDGTRIAVGGSDGTTQLWDATTFTPIGKPLAYPKRLSVNTVAFSTDGRFLATGALMNPGVKVWDAGTGRLLRDLPAYGAAAWIPGTTTLVATWAVDRAQLGVWDAETGERTKAIPAGPTSGYDVAVSPDGRFVAETGHDGDAQVWRLGDGGLAMTAPGALHAAFAPDGTLVTNELTAGNEGRLFHWEVPSGRRIRELTAETAATPPPRPITVTPDGMVITGGIRRTARLLSLTSDVTGSLSTGQAAFGTGAASGNGQVVVVTAPDAPTVVYRRVTNTLNTDGSVYDVAFSPDGRRFAAGGTDGKVRVWDTTTRESVISFRPAGMISGLVYAGGGVLGVATLAGTLEIWDEQGRRQASAKLGAEPKDLAVSRDGELLAVSIGPDTGDDPGTVASSVELYDVRERRFRGSIALGEDTAYAVTFSADGATVHTAVTIGDPEEKSVRSELRSWRTTDLGSTGVHALGGQQVLDLAVTPDGQSMAIAGTGRVIDVRTGDGAGSRWRSQAQPSQVDRVAFSPDGGTLAATTIGGPIRLWDARGHEMTAILQGHAATVASLAFSPDSALLASGGTDTQVGVWSLDPAVAVRRLCAIAVPLSRTDGGPVSPLCR</sequence>
<dbReference type="PROSITE" id="PS50294">
    <property type="entry name" value="WD_REPEATS_REGION"/>
    <property type="match status" value="2"/>
</dbReference>
<feature type="repeat" description="WD" evidence="1">
    <location>
        <begin position="753"/>
        <end position="779"/>
    </location>
</feature>
<keyword evidence="5" id="KW-1185">Reference proteome</keyword>
<keyword evidence="1" id="KW-0853">WD repeat</keyword>
<keyword evidence="2" id="KW-0812">Transmembrane</keyword>
<evidence type="ECO:0000313" key="4">
    <source>
        <dbReference type="EMBL" id="MBG0560382.1"/>
    </source>
</evidence>
<dbReference type="InterPro" id="IPR027417">
    <property type="entry name" value="P-loop_NTPase"/>
</dbReference>
<dbReference type="SMART" id="SM00320">
    <property type="entry name" value="WD40"/>
    <property type="match status" value="9"/>
</dbReference>
<dbReference type="InterPro" id="IPR049052">
    <property type="entry name" value="nSTAND1"/>
</dbReference>
<dbReference type="InterPro" id="IPR001680">
    <property type="entry name" value="WD40_rpt"/>
</dbReference>
<dbReference type="InterPro" id="IPR015943">
    <property type="entry name" value="WD40/YVTN_repeat-like_dom_sf"/>
</dbReference>
<reference evidence="4" key="1">
    <citation type="submission" date="2020-11" db="EMBL/GenBank/DDBJ databases">
        <title>Isolation and identification of active actinomycetes.</title>
        <authorList>
            <person name="Sun X."/>
        </authorList>
    </citation>
    <scope>NUCLEOTIDE SEQUENCE</scope>
    <source>
        <strain evidence="4">NEAU-A11</strain>
    </source>
</reference>
<feature type="repeat" description="WD" evidence="1">
    <location>
        <begin position="1301"/>
        <end position="1342"/>
    </location>
</feature>
<accession>A0A931FV30</accession>
<evidence type="ECO:0000313" key="5">
    <source>
        <dbReference type="Proteomes" id="UP000598146"/>
    </source>
</evidence>
<feature type="domain" description="Novel STAND NTPase 1" evidence="3">
    <location>
        <begin position="230"/>
        <end position="608"/>
    </location>
</feature>
<proteinExistence type="predicted"/>
<dbReference type="SUPFAM" id="SSF52540">
    <property type="entry name" value="P-loop containing nucleoside triphosphate hydrolases"/>
    <property type="match status" value="1"/>
</dbReference>
<organism evidence="4 5">
    <name type="scientific">Actinoplanes aureus</name>
    <dbReference type="NCBI Taxonomy" id="2792083"/>
    <lineage>
        <taxon>Bacteria</taxon>
        <taxon>Bacillati</taxon>
        <taxon>Actinomycetota</taxon>
        <taxon>Actinomycetes</taxon>
        <taxon>Micromonosporales</taxon>
        <taxon>Micromonosporaceae</taxon>
        <taxon>Actinoplanes</taxon>
    </lineage>
</organism>
<name>A0A931FV30_9ACTN</name>
<dbReference type="SUPFAM" id="SSF50978">
    <property type="entry name" value="WD40 repeat-like"/>
    <property type="match status" value="1"/>
</dbReference>
<feature type="repeat" description="WD" evidence="1">
    <location>
        <begin position="1034"/>
        <end position="1075"/>
    </location>
</feature>
<protein>
    <recommendedName>
        <fullName evidence="3">Novel STAND NTPase 1 domain-containing protein</fullName>
    </recommendedName>
</protein>